<dbReference type="AlphaFoldDB" id="A0ABD3NLA1"/>
<keyword evidence="4" id="KW-0460">Magnesium</keyword>
<comment type="caution">
    <text evidence="6">The sequence shown here is derived from an EMBL/GenBank/DDBJ whole genome shotgun (WGS) entry which is preliminary data.</text>
</comment>
<organism evidence="6 7">
    <name type="scientific">Stephanodiscus triporus</name>
    <dbReference type="NCBI Taxonomy" id="2934178"/>
    <lineage>
        <taxon>Eukaryota</taxon>
        <taxon>Sar</taxon>
        <taxon>Stramenopiles</taxon>
        <taxon>Ochrophyta</taxon>
        <taxon>Bacillariophyta</taxon>
        <taxon>Coscinodiscophyceae</taxon>
        <taxon>Thalassiosirophycidae</taxon>
        <taxon>Stephanodiscales</taxon>
        <taxon>Stephanodiscaceae</taxon>
        <taxon>Stephanodiscus</taxon>
    </lineage>
</organism>
<dbReference type="SMART" id="SM00177">
    <property type="entry name" value="ARF"/>
    <property type="match status" value="1"/>
</dbReference>
<evidence type="ECO:0000256" key="4">
    <source>
        <dbReference type="PIRSR" id="PIRSR606689-2"/>
    </source>
</evidence>
<dbReference type="Pfam" id="PF00025">
    <property type="entry name" value="Arf"/>
    <property type="match status" value="1"/>
</dbReference>
<dbReference type="Gene3D" id="3.40.50.300">
    <property type="entry name" value="P-loop containing nucleotide triphosphate hydrolases"/>
    <property type="match status" value="1"/>
</dbReference>
<evidence type="ECO:0000256" key="5">
    <source>
        <dbReference type="SAM" id="MobiDB-lite"/>
    </source>
</evidence>
<evidence type="ECO:0000313" key="6">
    <source>
        <dbReference type="EMBL" id="KAL3774225.1"/>
    </source>
</evidence>
<dbReference type="GO" id="GO:0005525">
    <property type="term" value="F:GTP binding"/>
    <property type="evidence" value="ECO:0007669"/>
    <property type="project" value="UniProtKB-KW"/>
</dbReference>
<dbReference type="InterPro" id="IPR006689">
    <property type="entry name" value="Small_GTPase_ARF/SAR"/>
</dbReference>
<evidence type="ECO:0000256" key="2">
    <source>
        <dbReference type="ARBA" id="ARBA00023134"/>
    </source>
</evidence>
<proteinExistence type="predicted"/>
<keyword evidence="1 3" id="KW-0547">Nucleotide-binding</keyword>
<reference evidence="6 7" key="1">
    <citation type="submission" date="2024-10" db="EMBL/GenBank/DDBJ databases">
        <title>Updated reference genomes for cyclostephanoid diatoms.</title>
        <authorList>
            <person name="Roberts W.R."/>
            <person name="Alverson A.J."/>
        </authorList>
    </citation>
    <scope>NUCLEOTIDE SEQUENCE [LARGE SCALE GENOMIC DNA]</scope>
    <source>
        <strain evidence="6 7">AJA276-08</strain>
    </source>
</reference>
<feature type="binding site" evidence="3">
    <location>
        <begin position="202"/>
        <end position="205"/>
    </location>
    <ligand>
        <name>GTP</name>
        <dbReference type="ChEBI" id="CHEBI:37565"/>
    </ligand>
</feature>
<feature type="compositionally biased region" description="Acidic residues" evidence="5">
    <location>
        <begin position="45"/>
        <end position="63"/>
    </location>
</feature>
<protein>
    <submittedName>
        <fullName evidence="6">Uncharacterized protein</fullName>
    </submittedName>
</protein>
<evidence type="ECO:0000256" key="1">
    <source>
        <dbReference type="ARBA" id="ARBA00022741"/>
    </source>
</evidence>
<feature type="region of interest" description="Disordered" evidence="5">
    <location>
        <begin position="43"/>
        <end position="64"/>
    </location>
</feature>
<dbReference type="Proteomes" id="UP001530315">
    <property type="component" value="Unassembled WGS sequence"/>
</dbReference>
<gene>
    <name evidence="6" type="ORF">ACHAW5_003376</name>
</gene>
<evidence type="ECO:0000313" key="7">
    <source>
        <dbReference type="Proteomes" id="UP001530315"/>
    </source>
</evidence>
<feature type="binding site" evidence="3">
    <location>
        <position position="139"/>
    </location>
    <ligand>
        <name>GTP</name>
        <dbReference type="ChEBI" id="CHEBI:37565"/>
    </ligand>
</feature>
<dbReference type="PANTHER" id="PTHR45909:SF1">
    <property type="entry name" value="ADP-RIBOSYLATION FACTOR-RELATED PROTEIN 1"/>
    <property type="match status" value="1"/>
</dbReference>
<name>A0ABD3NLA1_9STRA</name>
<dbReference type="InterPro" id="IPR027417">
    <property type="entry name" value="P-loop_NTPase"/>
</dbReference>
<keyword evidence="7" id="KW-1185">Reference proteome</keyword>
<evidence type="ECO:0000256" key="3">
    <source>
        <dbReference type="PIRSR" id="PIRSR606689-1"/>
    </source>
</evidence>
<feature type="binding site" evidence="4">
    <location>
        <position position="117"/>
    </location>
    <ligand>
        <name>Mg(2+)</name>
        <dbReference type="ChEBI" id="CHEBI:18420"/>
    </ligand>
</feature>
<dbReference type="PANTHER" id="PTHR45909">
    <property type="entry name" value="ADP-RIBOSYLATION FACTOR-RELATED PROTEIN 1"/>
    <property type="match status" value="1"/>
</dbReference>
<dbReference type="SUPFAM" id="SSF52540">
    <property type="entry name" value="P-loop containing nucleoside triphosphate hydrolases"/>
    <property type="match status" value="1"/>
</dbReference>
<dbReference type="EMBL" id="JALLAZ020001481">
    <property type="protein sequence ID" value="KAL3774225.1"/>
    <property type="molecule type" value="Genomic_DNA"/>
</dbReference>
<accession>A0ABD3NLA1</accession>
<keyword evidence="4" id="KW-0479">Metal-binding</keyword>
<keyword evidence="2 3" id="KW-0342">GTP-binding</keyword>
<dbReference type="InterPro" id="IPR024156">
    <property type="entry name" value="Small_GTPase_ARF"/>
</dbReference>
<sequence>MSTPRPPPPPGTPAVSPAKLNGLVGLLSKCPSPRRYANAALLGREEEEGELEDGGGCDSDVVDDAPPRGPWNVDYLGDYSIDYREDEEFDVVVGENRRGGGRRGVARMLPLDRIRPTLGQNLAKLDMCGCKCSLFDLSGADKMRPMWERYYRDADAIIYVVDAAESSFARLRRSRHEFERMCQDDAVRERARTGLPIMVFANRLDVAYAEYRTGMEMANRGREGHEVDGGKGDGSLRTSWNLDEEGDFVGGVRTRRKSSMGDDVDDDVGSGIADAMISRRVVDFDDLAALFGFPRPGRGLGNCVAAADRGNVFLFGGSAKSGEGVRAAMEYLIAHARNHQSRCTRR</sequence>